<sequence length="471" mass="52913">MPRRVPKRARLCHRRSWSDLPHDLLGEVIRRLPAFGDRLRLRGVCRQWRRAERAHTEPAAMPWLAAAGQCVGLRDAAVHRVALPGVDARAAVPCRGSFGSWLALVPASPPPCQPFLVNPFTTARIPLPAWTEGTIGKIVLERPLAHGGASPRGFEDIAFFDGNLHAVDGQGQAYIFEDEELEQMRAWPLFHRDPIAPFSVHNKYYLVACHGRLLMVCRSFGKDRVPGGGYHTVGFKVFAVSEQCYGRATPPPPVKVKSLDGHALFVGDACCRAFAVADGDSKIREDQNCYADDEGNTRVILADEGVGCGHPPLRQLQSYDLRTDCFRRYEPRRPTGPWQCVWAQRLLRRVALPPPPATEWGATLLLWEVMSSLGASQGPCYCIYSSDRASHDPDIHVVNVVVNVYDQRWRFTQTGTSVHEAKHRVAREAVSFLRSRYHRVLDDSQWSSVPHYHSHVDEEEYEDDIEGYEST</sequence>
<accession>A0ABC8YKA1</accession>
<keyword evidence="3" id="KW-1185">Reference proteome</keyword>
<feature type="domain" description="F-box" evidence="1">
    <location>
        <begin position="20"/>
        <end position="61"/>
    </location>
</feature>
<protein>
    <recommendedName>
        <fullName evidence="1">F-box domain-containing protein</fullName>
    </recommendedName>
</protein>
<reference evidence="2 3" key="2">
    <citation type="submission" date="2024-10" db="EMBL/GenBank/DDBJ databases">
        <authorList>
            <person name="Ryan C."/>
        </authorList>
    </citation>
    <scope>NUCLEOTIDE SEQUENCE [LARGE SCALE GENOMIC DNA]</scope>
</reference>
<proteinExistence type="predicted"/>
<dbReference type="Pfam" id="PF00646">
    <property type="entry name" value="F-box"/>
    <property type="match status" value="1"/>
</dbReference>
<reference evidence="3" key="1">
    <citation type="submission" date="2024-06" db="EMBL/GenBank/DDBJ databases">
        <authorList>
            <person name="Ryan C."/>
        </authorList>
    </citation>
    <scope>NUCLEOTIDE SEQUENCE [LARGE SCALE GENOMIC DNA]</scope>
</reference>
<dbReference type="SUPFAM" id="SSF81383">
    <property type="entry name" value="F-box domain"/>
    <property type="match status" value="1"/>
</dbReference>
<dbReference type="SMART" id="SM00256">
    <property type="entry name" value="FBOX"/>
    <property type="match status" value="1"/>
</dbReference>
<dbReference type="PANTHER" id="PTHR33110">
    <property type="entry name" value="F-BOX/KELCH-REPEAT PROTEIN-RELATED"/>
    <property type="match status" value="1"/>
</dbReference>
<gene>
    <name evidence="2" type="ORF">URODEC1_LOCUS34593</name>
</gene>
<dbReference type="InterPro" id="IPR036047">
    <property type="entry name" value="F-box-like_dom_sf"/>
</dbReference>
<dbReference type="PANTHER" id="PTHR33110:SF39">
    <property type="entry name" value="OS04G0514700 PROTEIN"/>
    <property type="match status" value="1"/>
</dbReference>
<evidence type="ECO:0000259" key="1">
    <source>
        <dbReference type="SMART" id="SM00256"/>
    </source>
</evidence>
<dbReference type="EMBL" id="OZ075126">
    <property type="protein sequence ID" value="CAL4944111.1"/>
    <property type="molecule type" value="Genomic_DNA"/>
</dbReference>
<evidence type="ECO:0000313" key="2">
    <source>
        <dbReference type="EMBL" id="CAL4944111.1"/>
    </source>
</evidence>
<name>A0ABC8YKA1_9POAL</name>
<evidence type="ECO:0000313" key="3">
    <source>
        <dbReference type="Proteomes" id="UP001497457"/>
    </source>
</evidence>
<dbReference type="Pfam" id="PF03478">
    <property type="entry name" value="Beta-prop_KIB1-4"/>
    <property type="match status" value="2"/>
</dbReference>
<dbReference type="InterPro" id="IPR005174">
    <property type="entry name" value="KIB1-4_b-propeller"/>
</dbReference>
<dbReference type="AlphaFoldDB" id="A0ABC8YKA1"/>
<dbReference type="Proteomes" id="UP001497457">
    <property type="component" value="Chromosome 16b"/>
</dbReference>
<organism evidence="2 3">
    <name type="scientific">Urochloa decumbens</name>
    <dbReference type="NCBI Taxonomy" id="240449"/>
    <lineage>
        <taxon>Eukaryota</taxon>
        <taxon>Viridiplantae</taxon>
        <taxon>Streptophyta</taxon>
        <taxon>Embryophyta</taxon>
        <taxon>Tracheophyta</taxon>
        <taxon>Spermatophyta</taxon>
        <taxon>Magnoliopsida</taxon>
        <taxon>Liliopsida</taxon>
        <taxon>Poales</taxon>
        <taxon>Poaceae</taxon>
        <taxon>PACMAD clade</taxon>
        <taxon>Panicoideae</taxon>
        <taxon>Panicodae</taxon>
        <taxon>Paniceae</taxon>
        <taxon>Melinidinae</taxon>
        <taxon>Urochloa</taxon>
    </lineage>
</organism>
<dbReference type="Gene3D" id="1.20.1280.50">
    <property type="match status" value="1"/>
</dbReference>
<dbReference type="InterPro" id="IPR001810">
    <property type="entry name" value="F-box_dom"/>
</dbReference>